<name>A0A8S2ZQ32_9BILA</name>
<comment type="caution">
    <text evidence="1">The sequence shown here is derived from an EMBL/GenBank/DDBJ whole genome shotgun (WGS) entry which is preliminary data.</text>
</comment>
<evidence type="ECO:0000313" key="2">
    <source>
        <dbReference type="Proteomes" id="UP000681967"/>
    </source>
</evidence>
<protein>
    <submittedName>
        <fullName evidence="1">Uncharacterized protein</fullName>
    </submittedName>
</protein>
<feature type="non-terminal residue" evidence="1">
    <location>
        <position position="1"/>
    </location>
</feature>
<dbReference type="AlphaFoldDB" id="A0A8S2ZQ32"/>
<organism evidence="1 2">
    <name type="scientific">Rotaria magnacalcarata</name>
    <dbReference type="NCBI Taxonomy" id="392030"/>
    <lineage>
        <taxon>Eukaryota</taxon>
        <taxon>Metazoa</taxon>
        <taxon>Spiralia</taxon>
        <taxon>Gnathifera</taxon>
        <taxon>Rotifera</taxon>
        <taxon>Eurotatoria</taxon>
        <taxon>Bdelloidea</taxon>
        <taxon>Philodinida</taxon>
        <taxon>Philodinidae</taxon>
        <taxon>Rotaria</taxon>
    </lineage>
</organism>
<accession>A0A8S2ZQ32</accession>
<feature type="non-terminal residue" evidence="1">
    <location>
        <position position="80"/>
    </location>
</feature>
<dbReference type="Proteomes" id="UP000681967">
    <property type="component" value="Unassembled WGS sequence"/>
</dbReference>
<sequence length="80" mass="9589">FLQTHQLQLVFNNIPKHLHRRLYEKMKNAIFDSGSYFQLCPVDDDDEELEKPYNPERRFYVSTLENVVLDPETDENAIFL</sequence>
<gene>
    <name evidence="1" type="ORF">BYL167_LOCUS42118</name>
</gene>
<dbReference type="EMBL" id="CAJOBH010108581">
    <property type="protein sequence ID" value="CAF4649756.1"/>
    <property type="molecule type" value="Genomic_DNA"/>
</dbReference>
<evidence type="ECO:0000313" key="1">
    <source>
        <dbReference type="EMBL" id="CAF4649756.1"/>
    </source>
</evidence>
<proteinExistence type="predicted"/>
<reference evidence="1" key="1">
    <citation type="submission" date="2021-02" db="EMBL/GenBank/DDBJ databases">
        <authorList>
            <person name="Nowell W R."/>
        </authorList>
    </citation>
    <scope>NUCLEOTIDE SEQUENCE</scope>
</reference>